<dbReference type="InterPro" id="IPR000215">
    <property type="entry name" value="Serpin_fam"/>
</dbReference>
<evidence type="ECO:0000259" key="2">
    <source>
        <dbReference type="Pfam" id="PF00079"/>
    </source>
</evidence>
<dbReference type="Proteomes" id="UP000095287">
    <property type="component" value="Unplaced"/>
</dbReference>
<dbReference type="AlphaFoldDB" id="A0A1I7Z452"/>
<name>A0A1I7Z452_9BILA</name>
<evidence type="ECO:0000313" key="3">
    <source>
        <dbReference type="Proteomes" id="UP000095287"/>
    </source>
</evidence>
<dbReference type="InterPro" id="IPR042178">
    <property type="entry name" value="Serpin_sf_1"/>
</dbReference>
<accession>A0A1I7Z452</accession>
<dbReference type="Gene3D" id="2.30.39.10">
    <property type="entry name" value="Alpha-1-antitrypsin, domain 1"/>
    <property type="match status" value="1"/>
</dbReference>
<feature type="domain" description="Serpin" evidence="2">
    <location>
        <begin position="34"/>
        <end position="143"/>
    </location>
</feature>
<dbReference type="InterPro" id="IPR036186">
    <property type="entry name" value="Serpin_sf"/>
</dbReference>
<dbReference type="SUPFAM" id="SSF56574">
    <property type="entry name" value="Serpins"/>
    <property type="match status" value="1"/>
</dbReference>
<dbReference type="WBParaSite" id="L893_g2267.t1">
    <property type="protein sequence ID" value="L893_g2267.t1"/>
    <property type="gene ID" value="L893_g2267"/>
</dbReference>
<keyword evidence="3" id="KW-1185">Reference proteome</keyword>
<comment type="similarity">
    <text evidence="1">Belongs to the serpin family.</text>
</comment>
<dbReference type="PANTHER" id="PTHR11461:SF211">
    <property type="entry name" value="GH10112P-RELATED"/>
    <property type="match status" value="1"/>
</dbReference>
<dbReference type="GO" id="GO:0004867">
    <property type="term" value="F:serine-type endopeptidase inhibitor activity"/>
    <property type="evidence" value="ECO:0007669"/>
    <property type="project" value="InterPro"/>
</dbReference>
<dbReference type="Pfam" id="PF00079">
    <property type="entry name" value="Serpin"/>
    <property type="match status" value="1"/>
</dbReference>
<proteinExistence type="inferred from homology"/>
<dbReference type="Gene3D" id="3.30.497.10">
    <property type="entry name" value="Antithrombin, subunit I, domain 2"/>
    <property type="match status" value="1"/>
</dbReference>
<organism evidence="3 4">
    <name type="scientific">Steinernema glaseri</name>
    <dbReference type="NCBI Taxonomy" id="37863"/>
    <lineage>
        <taxon>Eukaryota</taxon>
        <taxon>Metazoa</taxon>
        <taxon>Ecdysozoa</taxon>
        <taxon>Nematoda</taxon>
        <taxon>Chromadorea</taxon>
        <taxon>Rhabditida</taxon>
        <taxon>Tylenchina</taxon>
        <taxon>Panagrolaimomorpha</taxon>
        <taxon>Strongyloidoidea</taxon>
        <taxon>Steinernematidae</taxon>
        <taxon>Steinernema</taxon>
    </lineage>
</organism>
<protein>
    <submittedName>
        <fullName evidence="4">SERPIN domain-containing protein</fullName>
    </submittedName>
</protein>
<evidence type="ECO:0000256" key="1">
    <source>
        <dbReference type="ARBA" id="ARBA00009500"/>
    </source>
</evidence>
<reference evidence="4" key="1">
    <citation type="submission" date="2016-11" db="UniProtKB">
        <authorList>
            <consortium name="WormBaseParasite"/>
        </authorList>
    </citation>
    <scope>IDENTIFICATION</scope>
</reference>
<dbReference type="InterPro" id="IPR042185">
    <property type="entry name" value="Serpin_sf_2"/>
</dbReference>
<sequence length="159" mass="18217">VVRPGFHPPVSIRSLKTAETGSTTCFQRSFVPPIAIASRLYVENGLKLVERFESDIKQHFATEVERLDFSGAPQQQAARINDFVKNTTLGQIDRIIDDASINEGTRLILVNALYLHLRFDKQFSSKGLEKERFVMESSEVKEVRRNFFSRNIAFGYQYL</sequence>
<evidence type="ECO:0000313" key="4">
    <source>
        <dbReference type="WBParaSite" id="L893_g2267.t1"/>
    </source>
</evidence>
<dbReference type="InterPro" id="IPR023796">
    <property type="entry name" value="Serpin_dom"/>
</dbReference>
<dbReference type="GO" id="GO:0005615">
    <property type="term" value="C:extracellular space"/>
    <property type="evidence" value="ECO:0007669"/>
    <property type="project" value="InterPro"/>
</dbReference>
<dbReference type="PANTHER" id="PTHR11461">
    <property type="entry name" value="SERINE PROTEASE INHIBITOR, SERPIN"/>
    <property type="match status" value="1"/>
</dbReference>